<accession>A0A9W6VX34</accession>
<evidence type="ECO:0000313" key="2">
    <source>
        <dbReference type="Proteomes" id="UP001165135"/>
    </source>
</evidence>
<sequence>MAGGEYRPSAPIGLSDEYFGVALRQPEVGAAGYRAEAHARLSAGPATPTRESSLVPRASASACTGPLSAVDTAVARHPPPAVFPPTIPSGLSNLEPVNPEWSASGPPVSDCPDTPAPCVPSIRWALARRGCRWLGV</sequence>
<gene>
    <name evidence="1" type="ORF">Airi01_096630</name>
</gene>
<protein>
    <submittedName>
        <fullName evidence="1">Uncharacterized protein</fullName>
    </submittedName>
</protein>
<dbReference type="AlphaFoldDB" id="A0A9W6VX34"/>
<organism evidence="1 2">
    <name type="scientific">Actinoallomurus iriomotensis</name>
    <dbReference type="NCBI Taxonomy" id="478107"/>
    <lineage>
        <taxon>Bacteria</taxon>
        <taxon>Bacillati</taxon>
        <taxon>Actinomycetota</taxon>
        <taxon>Actinomycetes</taxon>
        <taxon>Streptosporangiales</taxon>
        <taxon>Thermomonosporaceae</taxon>
        <taxon>Actinoallomurus</taxon>
    </lineage>
</organism>
<evidence type="ECO:0000313" key="1">
    <source>
        <dbReference type="EMBL" id="GLY81396.1"/>
    </source>
</evidence>
<name>A0A9W6VX34_9ACTN</name>
<dbReference type="Proteomes" id="UP001165135">
    <property type="component" value="Unassembled WGS sequence"/>
</dbReference>
<proteinExistence type="predicted"/>
<dbReference type="EMBL" id="BSTJ01000019">
    <property type="protein sequence ID" value="GLY81396.1"/>
    <property type="molecule type" value="Genomic_DNA"/>
</dbReference>
<comment type="caution">
    <text evidence="1">The sequence shown here is derived from an EMBL/GenBank/DDBJ whole genome shotgun (WGS) entry which is preliminary data.</text>
</comment>
<reference evidence="1" key="1">
    <citation type="submission" date="2023-03" db="EMBL/GenBank/DDBJ databases">
        <title>Actinoallomurus iriomotensis NBRC 103681.</title>
        <authorList>
            <person name="Ichikawa N."/>
            <person name="Sato H."/>
            <person name="Tonouchi N."/>
        </authorList>
    </citation>
    <scope>NUCLEOTIDE SEQUENCE</scope>
    <source>
        <strain evidence="1">NBRC 103681</strain>
    </source>
</reference>